<accession>E2ACW9</accession>
<proteinExistence type="predicted"/>
<dbReference type="AlphaFoldDB" id="E2ACW9"/>
<dbReference type="EMBL" id="GL438586">
    <property type="protein sequence ID" value="EFN68726.1"/>
    <property type="molecule type" value="Genomic_DNA"/>
</dbReference>
<evidence type="ECO:0000313" key="3">
    <source>
        <dbReference type="Proteomes" id="UP000000311"/>
    </source>
</evidence>
<feature type="compositionally biased region" description="Basic and acidic residues" evidence="1">
    <location>
        <begin position="171"/>
        <end position="186"/>
    </location>
</feature>
<dbReference type="Proteomes" id="UP000000311">
    <property type="component" value="Unassembled WGS sequence"/>
</dbReference>
<keyword evidence="3" id="KW-1185">Reference proteome</keyword>
<reference evidence="2 3" key="1">
    <citation type="journal article" date="2010" name="Science">
        <title>Genomic comparison of the ants Camponotus floridanus and Harpegnathos saltator.</title>
        <authorList>
            <person name="Bonasio R."/>
            <person name="Zhang G."/>
            <person name="Ye C."/>
            <person name="Mutti N.S."/>
            <person name="Fang X."/>
            <person name="Qin N."/>
            <person name="Donahue G."/>
            <person name="Yang P."/>
            <person name="Li Q."/>
            <person name="Li C."/>
            <person name="Zhang P."/>
            <person name="Huang Z."/>
            <person name="Berger S.L."/>
            <person name="Reinberg D."/>
            <person name="Wang J."/>
            <person name="Liebig J."/>
        </authorList>
    </citation>
    <scope>NUCLEOTIDE SEQUENCE [LARGE SCALE GENOMIC DNA]</scope>
    <source>
        <strain evidence="3">C129</strain>
    </source>
</reference>
<sequence length="186" mass="20875">MLYRDIGFIVPILLRRDKRRVFSAIPSLKNMENMVLYSGDNGVVGADRIAAFTVHSPKMRDALGIVMRTPLVFLSADSSSRKTNEKEDSTLSSRNFSALTNSYTAHASACENDPENLDNERYIFEFDDSIVKYSRRQASGSVTRSARRNRVQASRRIMQNDAGLPATAPTHARDRSIYRTERPPGG</sequence>
<name>E2ACW9_CAMFO</name>
<feature type="region of interest" description="Disordered" evidence="1">
    <location>
        <begin position="137"/>
        <end position="186"/>
    </location>
</feature>
<evidence type="ECO:0000256" key="1">
    <source>
        <dbReference type="SAM" id="MobiDB-lite"/>
    </source>
</evidence>
<organism evidence="3">
    <name type="scientific">Camponotus floridanus</name>
    <name type="common">Florida carpenter ant</name>
    <dbReference type="NCBI Taxonomy" id="104421"/>
    <lineage>
        <taxon>Eukaryota</taxon>
        <taxon>Metazoa</taxon>
        <taxon>Ecdysozoa</taxon>
        <taxon>Arthropoda</taxon>
        <taxon>Hexapoda</taxon>
        <taxon>Insecta</taxon>
        <taxon>Pterygota</taxon>
        <taxon>Neoptera</taxon>
        <taxon>Endopterygota</taxon>
        <taxon>Hymenoptera</taxon>
        <taxon>Apocrita</taxon>
        <taxon>Aculeata</taxon>
        <taxon>Formicoidea</taxon>
        <taxon>Formicidae</taxon>
        <taxon>Formicinae</taxon>
        <taxon>Camponotus</taxon>
    </lineage>
</organism>
<evidence type="ECO:0000313" key="2">
    <source>
        <dbReference type="EMBL" id="EFN68726.1"/>
    </source>
</evidence>
<gene>
    <name evidence="2" type="ORF">EAG_07974</name>
</gene>
<protein>
    <submittedName>
        <fullName evidence="2">Uncharacterized protein</fullName>
    </submittedName>
</protein>
<dbReference type="InParanoid" id="E2ACW9"/>